<organism evidence="3 4">
    <name type="scientific">Moschus moschiferus</name>
    <name type="common">Siberian musk deer</name>
    <name type="synonym">Moschus sibiricus</name>
    <dbReference type="NCBI Taxonomy" id="68415"/>
    <lineage>
        <taxon>Eukaryota</taxon>
        <taxon>Metazoa</taxon>
        <taxon>Chordata</taxon>
        <taxon>Craniata</taxon>
        <taxon>Vertebrata</taxon>
        <taxon>Euteleostomi</taxon>
        <taxon>Mammalia</taxon>
        <taxon>Eutheria</taxon>
        <taxon>Laurasiatheria</taxon>
        <taxon>Artiodactyla</taxon>
        <taxon>Ruminantia</taxon>
        <taxon>Pecora</taxon>
        <taxon>Moschidae</taxon>
        <taxon>Moschus</taxon>
    </lineage>
</organism>
<dbReference type="GeneTree" id="ENSGT00940000154184"/>
<feature type="region of interest" description="Disordered" evidence="1">
    <location>
        <begin position="231"/>
        <end position="394"/>
    </location>
</feature>
<dbReference type="InterPro" id="IPR040006">
    <property type="entry name" value="TNKS1BP1-like"/>
</dbReference>
<evidence type="ECO:0000313" key="4">
    <source>
        <dbReference type="Proteomes" id="UP000694544"/>
    </source>
</evidence>
<dbReference type="Ensembl" id="ENSMMST00000015191.1">
    <property type="protein sequence ID" value="ENSMMSP00000013758.1"/>
    <property type="gene ID" value="ENSMMSG00000010498.1"/>
</dbReference>
<feature type="compositionally biased region" description="Basic residues" evidence="1">
    <location>
        <begin position="237"/>
        <end position="254"/>
    </location>
</feature>
<evidence type="ECO:0000259" key="2">
    <source>
        <dbReference type="SMART" id="SM01319"/>
    </source>
</evidence>
<feature type="compositionally biased region" description="Basic and acidic residues" evidence="1">
    <location>
        <begin position="255"/>
        <end position="265"/>
    </location>
</feature>
<dbReference type="PANTHER" id="PTHR22042:SF3">
    <property type="entry name" value="RIKEN CDNA 2900026A02 GENE"/>
    <property type="match status" value="1"/>
</dbReference>
<accession>A0A8C6DG57</accession>
<dbReference type="Proteomes" id="UP000694544">
    <property type="component" value="Unplaced"/>
</dbReference>
<dbReference type="AlphaFoldDB" id="A0A8C6DG57"/>
<feature type="compositionally biased region" description="Basic and acidic residues" evidence="1">
    <location>
        <begin position="277"/>
        <end position="302"/>
    </location>
</feature>
<dbReference type="Pfam" id="PF15327">
    <property type="entry name" value="Tankyrase_bdg_C"/>
    <property type="match status" value="1"/>
</dbReference>
<feature type="compositionally biased region" description="Low complexity" evidence="1">
    <location>
        <begin position="132"/>
        <end position="165"/>
    </location>
</feature>
<dbReference type="PANTHER" id="PTHR22042">
    <property type="entry name" value="TANKYRASE 1 BINDING PROTEIN"/>
    <property type="match status" value="1"/>
</dbReference>
<dbReference type="SMART" id="SM01319">
    <property type="entry name" value="Tankyrase_bdg_C"/>
    <property type="match status" value="1"/>
</dbReference>
<feature type="region of interest" description="Disordered" evidence="1">
    <location>
        <begin position="37"/>
        <end position="215"/>
    </location>
</feature>
<evidence type="ECO:0000256" key="1">
    <source>
        <dbReference type="SAM" id="MobiDB-lite"/>
    </source>
</evidence>
<name>A0A8C6DG57_MOSMO</name>
<feature type="compositionally biased region" description="Basic and acidic residues" evidence="1">
    <location>
        <begin position="174"/>
        <end position="183"/>
    </location>
</feature>
<evidence type="ECO:0000313" key="3">
    <source>
        <dbReference type="Ensembl" id="ENSMMSP00000013758.1"/>
    </source>
</evidence>
<reference evidence="3" key="1">
    <citation type="submission" date="2025-08" db="UniProtKB">
        <authorList>
            <consortium name="Ensembl"/>
        </authorList>
    </citation>
    <scope>IDENTIFICATION</scope>
</reference>
<feature type="compositionally biased region" description="Polar residues" evidence="1">
    <location>
        <begin position="119"/>
        <end position="130"/>
    </location>
</feature>
<dbReference type="InterPro" id="IPR032764">
    <property type="entry name" value="Tankyrase-bd_C"/>
</dbReference>
<keyword evidence="4" id="KW-1185">Reference proteome</keyword>
<sequence length="394" mass="44174">MDYLGDKLTVAQSHVTQWMGTVRRSFQEALNLVTSTVGPERAGGEPSGRTPFKRTSSFRHLASRSRESFRRFSARSQQRFSSLRKRQPDSEPPDLDQLKQCFSRRTPEAKDTDTLVQEADSQYGTWPDQRQSGESLAAPESPSPDSSATSAWKQPPSSRLSSLSSQTEVTSAGDQHDCSREQRSTSVDRSSTDLESTDGMEGPPPPDACPAKKVDDFPFIDQTSVLDSSALKTRVQLSKRSRRRAPTAHSLRRSRTSEPDGRSAWEEEADSAWMFRDSTEEKSPRKEESDEEERMPRAERTPVCRPQRMPVFPGVDPAALKAQLHKRPEADSPNETSGWAPQPKTPKSPFQPGVLGSRVLPSSVEKDERSEEPSPQWLKELKSKKRQSLYENQA</sequence>
<feature type="domain" description="Tankyrase 1-binding protein C-terminal" evidence="2">
    <location>
        <begin position="214"/>
        <end position="385"/>
    </location>
</feature>
<protein>
    <recommendedName>
        <fullName evidence="2">Tankyrase 1-binding protein C-terminal domain-containing protein</fullName>
    </recommendedName>
</protein>
<proteinExistence type="predicted"/>
<reference evidence="3" key="2">
    <citation type="submission" date="2025-09" db="UniProtKB">
        <authorList>
            <consortium name="Ensembl"/>
        </authorList>
    </citation>
    <scope>IDENTIFICATION</scope>
</reference>